<keyword evidence="9" id="KW-0645">Protease</keyword>
<evidence type="ECO:0000256" key="5">
    <source>
        <dbReference type="SAM" id="MobiDB-lite"/>
    </source>
</evidence>
<dbReference type="InterPro" id="IPR046483">
    <property type="entry name" value="DUF6576"/>
</dbReference>
<feature type="region of interest" description="Disordered" evidence="5">
    <location>
        <begin position="243"/>
        <end position="274"/>
    </location>
</feature>
<evidence type="ECO:0000259" key="7">
    <source>
        <dbReference type="Pfam" id="PF01694"/>
    </source>
</evidence>
<keyword evidence="10" id="KW-1185">Reference proteome</keyword>
<dbReference type="Pfam" id="PF01694">
    <property type="entry name" value="Rhomboid"/>
    <property type="match status" value="1"/>
</dbReference>
<dbReference type="Gene3D" id="1.20.1540.10">
    <property type="entry name" value="Rhomboid-like"/>
    <property type="match status" value="1"/>
</dbReference>
<dbReference type="PANTHER" id="PTHR43066:SF11">
    <property type="entry name" value="PEPTIDASE S54 RHOMBOID DOMAIN-CONTAINING PROTEIN"/>
    <property type="match status" value="1"/>
</dbReference>
<keyword evidence="9" id="KW-0378">Hydrolase</keyword>
<feature type="transmembrane region" description="Helical" evidence="6">
    <location>
        <begin position="108"/>
        <end position="130"/>
    </location>
</feature>
<evidence type="ECO:0000256" key="6">
    <source>
        <dbReference type="SAM" id="Phobius"/>
    </source>
</evidence>
<feature type="transmembrane region" description="Helical" evidence="6">
    <location>
        <begin position="174"/>
        <end position="192"/>
    </location>
</feature>
<feature type="transmembrane region" description="Helical" evidence="6">
    <location>
        <begin position="142"/>
        <end position="162"/>
    </location>
</feature>
<comment type="subcellular location">
    <subcellularLocation>
        <location evidence="1">Membrane</location>
        <topology evidence="1">Multi-pass membrane protein</topology>
    </subcellularLocation>
</comment>
<name>A0ABQ1LQP9_9BACT</name>
<feature type="transmembrane region" description="Helical" evidence="6">
    <location>
        <begin position="72"/>
        <end position="96"/>
    </location>
</feature>
<evidence type="ECO:0000256" key="4">
    <source>
        <dbReference type="ARBA" id="ARBA00023136"/>
    </source>
</evidence>
<dbReference type="Pfam" id="PF20216">
    <property type="entry name" value="DUF6576"/>
    <property type="match status" value="1"/>
</dbReference>
<feature type="transmembrane region" description="Helical" evidence="6">
    <location>
        <begin position="18"/>
        <end position="39"/>
    </location>
</feature>
<feature type="domain" description="Peptidase S54 rhomboid" evidence="7">
    <location>
        <begin position="69"/>
        <end position="211"/>
    </location>
</feature>
<keyword evidence="3 6" id="KW-1133">Transmembrane helix</keyword>
<evidence type="ECO:0000313" key="10">
    <source>
        <dbReference type="Proteomes" id="UP000636010"/>
    </source>
</evidence>
<dbReference type="GO" id="GO:0006508">
    <property type="term" value="P:proteolysis"/>
    <property type="evidence" value="ECO:0007669"/>
    <property type="project" value="UniProtKB-KW"/>
</dbReference>
<evidence type="ECO:0000256" key="1">
    <source>
        <dbReference type="ARBA" id="ARBA00004141"/>
    </source>
</evidence>
<evidence type="ECO:0000259" key="8">
    <source>
        <dbReference type="Pfam" id="PF20216"/>
    </source>
</evidence>
<proteinExistence type="predicted"/>
<keyword evidence="2 6" id="KW-0812">Transmembrane</keyword>
<gene>
    <name evidence="9" type="ORF">GCM10011506_10490</name>
</gene>
<evidence type="ECO:0000256" key="2">
    <source>
        <dbReference type="ARBA" id="ARBA00022692"/>
    </source>
</evidence>
<dbReference type="RefSeq" id="WP_188460945.1">
    <property type="nucleotide sequence ID" value="NZ_BAABHU010000003.1"/>
</dbReference>
<dbReference type="SUPFAM" id="SSF144091">
    <property type="entry name" value="Rhomboid-like"/>
    <property type="match status" value="1"/>
</dbReference>
<accession>A0ABQ1LQP9</accession>
<reference evidence="10" key="1">
    <citation type="journal article" date="2019" name="Int. J. Syst. Evol. Microbiol.">
        <title>The Global Catalogue of Microorganisms (GCM) 10K type strain sequencing project: providing services to taxonomists for standard genome sequencing and annotation.</title>
        <authorList>
            <consortium name="The Broad Institute Genomics Platform"/>
            <consortium name="The Broad Institute Genome Sequencing Center for Infectious Disease"/>
            <person name="Wu L."/>
            <person name="Ma J."/>
        </authorList>
    </citation>
    <scope>NUCLEOTIDE SEQUENCE [LARGE SCALE GENOMIC DNA]</scope>
    <source>
        <strain evidence="10">CGMCC 1.10832</strain>
    </source>
</reference>
<feature type="compositionally biased region" description="Low complexity" evidence="5">
    <location>
        <begin position="249"/>
        <end position="266"/>
    </location>
</feature>
<dbReference type="Proteomes" id="UP000636010">
    <property type="component" value="Unassembled WGS sequence"/>
</dbReference>
<keyword evidence="4 6" id="KW-0472">Membrane</keyword>
<dbReference type="InterPro" id="IPR035952">
    <property type="entry name" value="Rhomboid-like_sf"/>
</dbReference>
<dbReference type="EMBL" id="BMEC01000003">
    <property type="protein sequence ID" value="GGC26925.1"/>
    <property type="molecule type" value="Genomic_DNA"/>
</dbReference>
<feature type="domain" description="DUF6576" evidence="8">
    <location>
        <begin position="273"/>
        <end position="306"/>
    </location>
</feature>
<evidence type="ECO:0000313" key="9">
    <source>
        <dbReference type="EMBL" id="GGC26925.1"/>
    </source>
</evidence>
<dbReference type="PANTHER" id="PTHR43066">
    <property type="entry name" value="RHOMBOID-RELATED PROTEIN"/>
    <property type="match status" value="1"/>
</dbReference>
<organism evidence="9 10">
    <name type="scientific">Marivirga lumbricoides</name>
    <dbReference type="NCBI Taxonomy" id="1046115"/>
    <lineage>
        <taxon>Bacteria</taxon>
        <taxon>Pseudomonadati</taxon>
        <taxon>Bacteroidota</taxon>
        <taxon>Cytophagia</taxon>
        <taxon>Cytophagales</taxon>
        <taxon>Marivirgaceae</taxon>
        <taxon>Marivirga</taxon>
    </lineage>
</organism>
<comment type="caution">
    <text evidence="9">The sequence shown here is derived from an EMBL/GenBank/DDBJ whole genome shotgun (WGS) entry which is preliminary data.</text>
</comment>
<evidence type="ECO:0000256" key="3">
    <source>
        <dbReference type="ARBA" id="ARBA00022989"/>
    </source>
</evidence>
<sequence>MAGIFDELKQNFKRPNNALNQLIIINVIVFVALGLIKVIGSFTDLHGLYAIIDAQFTIPPDLGRFIYRPWTLLTYAFSHAGFMHILFNMLALYWFGMLISQYLGSAKLVNLYVLGALAGGVIFILAYNLIPLLAERTTNGMVGASAAVFAVATAAATLLPDYRFHLIFIGPVKIKYIVAVYIIMSILGSAGANAGGNIAHLGGAGIGFLYVRGLQAGNDFGLWIQKFLEGITNLFKSKPKIRVTHRSNKTSSSSSARNASKGNGNSAKSSDVAQEEIDRILDKISEKGYESLSKDEKQKLFNASKK</sequence>
<dbReference type="InterPro" id="IPR022764">
    <property type="entry name" value="Peptidase_S54_rhomboid_dom"/>
</dbReference>
<protein>
    <submittedName>
        <fullName evidence="9">Rhomboid family intramembrane serine protease</fullName>
    </submittedName>
</protein>
<dbReference type="GO" id="GO:0008233">
    <property type="term" value="F:peptidase activity"/>
    <property type="evidence" value="ECO:0007669"/>
    <property type="project" value="UniProtKB-KW"/>
</dbReference>